<comment type="subunit">
    <text evidence="13">Subunit of dynactin, a multiprotein complex part of a tripartite complex with dynein and a adapter, such as BICDL1, BICD2 or HOOK3. The dynactin complex is built around ACTR1A/ACTB filament and consists of an actin-related filament composed of a shoulder domain, a pointed end and a barbed end. Its length is defined by its flexible shoulder domain. The soulder is composed of 2 DCTN1 subunits, 4 DCTN2 and 2 DCTN3. The 4 DCNT2 (via N-terminus) bind the ACTR1A filament and act as molecular rulers to determine the length. The pointed end is important for binding dynein-dynactin cargo adapters. Consists of 4 subunits: ACTR10, DCNT4, DCTN5 and DCTN6. The barbed end is composed of a CAPZA1:CAPZB heterodimers, which binds ACTR1A/ACTB filament and dynactin and stabilizes dynactin. Interacts with ATP7B, but not ATP7A, in a copper-dependent manner. Interacts with ANK2; this interaction is required for localization at costameres. Interacts with N4BP2L1.</text>
</comment>
<keyword evidence="7" id="KW-0832">Ubl conjugation</keyword>
<comment type="caution">
    <text evidence="14">The sequence shown here is derived from an EMBL/GenBank/DDBJ whole genome shotgun (WGS) entry which is preliminary data.</text>
</comment>
<keyword evidence="15" id="KW-1185">Reference proteome</keyword>
<evidence type="ECO:0000256" key="4">
    <source>
        <dbReference type="ARBA" id="ARBA00022490"/>
    </source>
</evidence>
<dbReference type="PANTHER" id="PTHR13034:SF2">
    <property type="entry name" value="DYNACTIN SUBUNIT 4"/>
    <property type="match status" value="1"/>
</dbReference>
<sequence length="275" mass="31150">MYSPKVYYFCSCGLSNDSNEPEPQNQISENIVNGLDQDTLIFKKYPLQHLYYCEKCDEIKCEKCVFNEPAVYYCSNCLFEVPSASVRSENNRCGRNCYECPICTQILMVVEGDSKKPNSLGHGTSDTIIEKAYWLQCSVCSWESKEIGWEFSRPTGLSGQISELKYPDLQKKEFERLVTHFETIQQNSKNEADINLLDRQGYLKKQRLQGYGFGSRLFGTNISKQVNAMKDIKEGLDDSKTSLGSLDKPYKAITCLPEDSSSMVHLSQLSDGDSG</sequence>
<evidence type="ECO:0000256" key="5">
    <source>
        <dbReference type="ARBA" id="ARBA00022499"/>
    </source>
</evidence>
<evidence type="ECO:0000256" key="10">
    <source>
        <dbReference type="ARBA" id="ARBA00023212"/>
    </source>
</evidence>
<protein>
    <recommendedName>
        <fullName evidence="12">Dynactin subunit 4</fullName>
    </recommendedName>
</protein>
<evidence type="ECO:0000313" key="15">
    <source>
        <dbReference type="Proteomes" id="UP000245591"/>
    </source>
</evidence>
<comment type="subcellular location">
    <subcellularLocation>
        <location evidence="1">Cytoplasm</location>
        <location evidence="1">Cytoskeleton</location>
        <location evidence="1">Microtubule organizing center</location>
        <location evidence="1">Centrosome</location>
    </subcellularLocation>
    <subcellularLocation>
        <location evidence="2">Cytoplasm</location>
        <location evidence="2">Cytoskeleton</location>
        <location evidence="2">Stress fiber</location>
    </subcellularLocation>
    <subcellularLocation>
        <location evidence="3">Cytoplasm</location>
        <location evidence="3">Myofibril</location>
    </subcellularLocation>
</comment>
<accession>A0A2U1JBN2</accession>
<evidence type="ECO:0000256" key="6">
    <source>
        <dbReference type="ARBA" id="ARBA00022553"/>
    </source>
</evidence>
<evidence type="ECO:0000256" key="7">
    <source>
        <dbReference type="ARBA" id="ARBA00022843"/>
    </source>
</evidence>
<dbReference type="EMBL" id="MBFU01000073">
    <property type="protein sequence ID" value="PWA02496.1"/>
    <property type="molecule type" value="Genomic_DNA"/>
</dbReference>
<dbReference type="AlphaFoldDB" id="A0A2U1JBN2"/>
<evidence type="ECO:0000256" key="8">
    <source>
        <dbReference type="ARBA" id="ARBA00022990"/>
    </source>
</evidence>
<evidence type="ECO:0000256" key="3">
    <source>
        <dbReference type="ARBA" id="ARBA00004657"/>
    </source>
</evidence>
<evidence type="ECO:0000313" key="14">
    <source>
        <dbReference type="EMBL" id="PWA02496.1"/>
    </source>
</evidence>
<keyword evidence="6" id="KW-0597">Phosphoprotein</keyword>
<dbReference type="Pfam" id="PF05502">
    <property type="entry name" value="Dynactin_p62"/>
    <property type="match status" value="1"/>
</dbReference>
<dbReference type="GO" id="GO:0005869">
    <property type="term" value="C:dynactin complex"/>
    <property type="evidence" value="ECO:0007669"/>
    <property type="project" value="InterPro"/>
</dbReference>
<evidence type="ECO:0000256" key="11">
    <source>
        <dbReference type="ARBA" id="ARBA00034776"/>
    </source>
</evidence>
<dbReference type="Proteomes" id="UP000245591">
    <property type="component" value="Unassembled WGS sequence"/>
</dbReference>
<dbReference type="InterPro" id="IPR008603">
    <property type="entry name" value="DCTN4"/>
</dbReference>
<proteinExistence type="inferred from homology"/>
<organism evidence="14 15">
    <name type="scientific">Smittium angustum</name>
    <dbReference type="NCBI Taxonomy" id="133377"/>
    <lineage>
        <taxon>Eukaryota</taxon>
        <taxon>Fungi</taxon>
        <taxon>Fungi incertae sedis</taxon>
        <taxon>Zoopagomycota</taxon>
        <taxon>Kickxellomycotina</taxon>
        <taxon>Harpellomycetes</taxon>
        <taxon>Harpellales</taxon>
        <taxon>Legeriomycetaceae</taxon>
        <taxon>Smittium</taxon>
    </lineage>
</organism>
<evidence type="ECO:0000256" key="13">
    <source>
        <dbReference type="ARBA" id="ARBA00093507"/>
    </source>
</evidence>
<gene>
    <name evidence="14" type="ORF">BB558_001406</name>
</gene>
<dbReference type="PANTHER" id="PTHR13034">
    <property type="entry name" value="DYNACTIN P62 SUBUNIT"/>
    <property type="match status" value="1"/>
</dbReference>
<name>A0A2U1JBN2_SMIAN</name>
<dbReference type="GO" id="GO:0001725">
    <property type="term" value="C:stress fiber"/>
    <property type="evidence" value="ECO:0007669"/>
    <property type="project" value="UniProtKB-SubCell"/>
</dbReference>
<evidence type="ECO:0000256" key="1">
    <source>
        <dbReference type="ARBA" id="ARBA00004300"/>
    </source>
</evidence>
<keyword evidence="9" id="KW-0175">Coiled coil</keyword>
<keyword evidence="8" id="KW-0007">Acetylation</keyword>
<keyword evidence="10" id="KW-0206">Cytoskeleton</keyword>
<evidence type="ECO:0000256" key="2">
    <source>
        <dbReference type="ARBA" id="ARBA00004529"/>
    </source>
</evidence>
<evidence type="ECO:0000256" key="9">
    <source>
        <dbReference type="ARBA" id="ARBA00023054"/>
    </source>
</evidence>
<keyword evidence="4" id="KW-0963">Cytoplasm</keyword>
<reference evidence="14 15" key="1">
    <citation type="journal article" date="2018" name="MBio">
        <title>Comparative Genomics Reveals the Core Gene Toolbox for the Fungus-Insect Symbiosis.</title>
        <authorList>
            <person name="Wang Y."/>
            <person name="Stata M."/>
            <person name="Wang W."/>
            <person name="Stajich J.E."/>
            <person name="White M.M."/>
            <person name="Moncalvo J.M."/>
        </authorList>
    </citation>
    <scope>NUCLEOTIDE SEQUENCE [LARGE SCALE GENOMIC DNA]</scope>
    <source>
        <strain evidence="14 15">AUS-126-30</strain>
    </source>
</reference>
<keyword evidence="5" id="KW-1017">Isopeptide bond</keyword>
<evidence type="ECO:0000256" key="12">
    <source>
        <dbReference type="ARBA" id="ARBA00034864"/>
    </source>
</evidence>
<comment type="similarity">
    <text evidence="11">Belongs to the dynactin subunit 4 family.</text>
</comment>